<protein>
    <recommendedName>
        <fullName evidence="2">Tyr recombinase domain-containing protein</fullName>
    </recommendedName>
</protein>
<comment type="caution">
    <text evidence="3">The sequence shown here is derived from an EMBL/GenBank/DDBJ whole genome shotgun (WGS) entry which is preliminary data.</text>
</comment>
<dbReference type="PANTHER" id="PTHR34605:SF3">
    <property type="entry name" value="P CELL-TYPE AGGLUTINATION PROTEIN MAP4-LIKE-RELATED"/>
    <property type="match status" value="1"/>
</dbReference>
<sequence length="426" mass="47527">MTWLGHDIDLEAMSLDITEVRKEKAYDCNAFILRSRGPSLKDRLRWLGILASMHLVVSRQQTKKNRAMITHVAQKVAQGCSLSFRWSLDEQERAELKGGTAMAVQRSMLSVSPRQTCGLNIVAGNKWLSWAETIASARNDGREDLAQIIGRSANSALAQGTMEAYSSMRRRFADFSASFTNANSNLGKYRNLFIAHLIHMGQLKSIPIATAALNFFYGRLDDGDAELQKLLVDSAKRETPPIVHRKKASQEDIDAIVDWALTNESDETITESSIVLLSFLAFLRIGETACVRKKDLEDKGNGTWWVRIPKSKTDQRGLGSTVAFKIQGKVEEIWRKFMKVLKKIKGEQFIFATQSGNRPTTDALRKRISAVLNRAGLGHKGLTPHSFRGGAATVALRNGANQEDIKRVGRWKSTSALLHYIEPTPL</sequence>
<dbReference type="GO" id="GO:0006310">
    <property type="term" value="P:DNA recombination"/>
    <property type="evidence" value="ECO:0007669"/>
    <property type="project" value="UniProtKB-KW"/>
</dbReference>
<reference evidence="4" key="1">
    <citation type="journal article" date="2015" name="Nat. Genet.">
        <title>The genome and transcriptome of the zoonotic hookworm Ancylostoma ceylanicum identify infection-specific gene families.</title>
        <authorList>
            <person name="Schwarz E.M."/>
            <person name="Hu Y."/>
            <person name="Antoshechkin I."/>
            <person name="Miller M.M."/>
            <person name="Sternberg P.W."/>
            <person name="Aroian R.V."/>
        </authorList>
    </citation>
    <scope>NUCLEOTIDE SEQUENCE</scope>
    <source>
        <strain evidence="4">HY135</strain>
    </source>
</reference>
<dbReference type="PANTHER" id="PTHR34605">
    <property type="entry name" value="PHAGE_INTEGRASE DOMAIN-CONTAINING PROTEIN"/>
    <property type="match status" value="1"/>
</dbReference>
<proteinExistence type="predicted"/>
<keyword evidence="1" id="KW-0233">DNA recombination</keyword>
<feature type="domain" description="Tyr recombinase" evidence="2">
    <location>
        <begin position="243"/>
        <end position="426"/>
    </location>
</feature>
<dbReference type="AlphaFoldDB" id="A0A016VZE1"/>
<evidence type="ECO:0000259" key="2">
    <source>
        <dbReference type="PROSITE" id="PS51898"/>
    </source>
</evidence>
<dbReference type="Proteomes" id="UP000024635">
    <property type="component" value="Unassembled WGS sequence"/>
</dbReference>
<dbReference type="InterPro" id="IPR052925">
    <property type="entry name" value="Phage_Integrase-like_Recomb"/>
</dbReference>
<accession>A0A016VZE1</accession>
<dbReference type="InterPro" id="IPR013762">
    <property type="entry name" value="Integrase-like_cat_sf"/>
</dbReference>
<dbReference type="Gene3D" id="1.10.443.10">
    <property type="entry name" value="Intergrase catalytic core"/>
    <property type="match status" value="1"/>
</dbReference>
<dbReference type="SUPFAM" id="SSF56349">
    <property type="entry name" value="DNA breaking-rejoining enzymes"/>
    <property type="match status" value="1"/>
</dbReference>
<dbReference type="STRING" id="53326.A0A016VZE1"/>
<evidence type="ECO:0000313" key="4">
    <source>
        <dbReference type="Proteomes" id="UP000024635"/>
    </source>
</evidence>
<dbReference type="InterPro" id="IPR011010">
    <property type="entry name" value="DNA_brk_join_enz"/>
</dbReference>
<dbReference type="OrthoDB" id="5867182at2759"/>
<organism evidence="3 4">
    <name type="scientific">Ancylostoma ceylanicum</name>
    <dbReference type="NCBI Taxonomy" id="53326"/>
    <lineage>
        <taxon>Eukaryota</taxon>
        <taxon>Metazoa</taxon>
        <taxon>Ecdysozoa</taxon>
        <taxon>Nematoda</taxon>
        <taxon>Chromadorea</taxon>
        <taxon>Rhabditida</taxon>
        <taxon>Rhabditina</taxon>
        <taxon>Rhabditomorpha</taxon>
        <taxon>Strongyloidea</taxon>
        <taxon>Ancylostomatidae</taxon>
        <taxon>Ancylostomatinae</taxon>
        <taxon>Ancylostoma</taxon>
    </lineage>
</organism>
<keyword evidence="4" id="KW-1185">Reference proteome</keyword>
<dbReference type="GO" id="GO:0015074">
    <property type="term" value="P:DNA integration"/>
    <property type="evidence" value="ECO:0007669"/>
    <property type="project" value="InterPro"/>
</dbReference>
<evidence type="ECO:0000256" key="1">
    <source>
        <dbReference type="ARBA" id="ARBA00023172"/>
    </source>
</evidence>
<dbReference type="EMBL" id="JARK01001338">
    <property type="protein sequence ID" value="EYC32691.1"/>
    <property type="molecule type" value="Genomic_DNA"/>
</dbReference>
<dbReference type="Pfam" id="PF00589">
    <property type="entry name" value="Phage_integrase"/>
    <property type="match status" value="1"/>
</dbReference>
<dbReference type="PROSITE" id="PS51898">
    <property type="entry name" value="TYR_RECOMBINASE"/>
    <property type="match status" value="1"/>
</dbReference>
<dbReference type="InterPro" id="IPR002104">
    <property type="entry name" value="Integrase_catalytic"/>
</dbReference>
<gene>
    <name evidence="3" type="primary">Acey_s0002.g1044</name>
    <name evidence="3" type="ORF">Y032_0002g1044</name>
</gene>
<dbReference type="GO" id="GO:0003677">
    <property type="term" value="F:DNA binding"/>
    <property type="evidence" value="ECO:0007669"/>
    <property type="project" value="InterPro"/>
</dbReference>
<name>A0A016VZE1_9BILA</name>
<evidence type="ECO:0000313" key="3">
    <source>
        <dbReference type="EMBL" id="EYC32691.1"/>
    </source>
</evidence>